<sequence>MMSASDASPSSSGPSSLTTHPGRQDETEFELVTGVGRPGLLKWADSWTETVSVLPSDTLERLFAVTNARPQCLAEVRVAPSVETRRLKLHTRLPHPRPDATLAENGLKQGHVMMMAWQVSIGRLGPFSKAAGRREAKDLAAPHYYVHVMATSCPTKLSTHPNLQDESSFELMLGVGQPGMLRWADRWTATIDVLPTDTLGHLANVLNDNEISSPFFGDVRVAPSVDTTLMWSHSKLPHPRPDATLAENGLKKGNIPTRSSSLLIAQQPRLLASSAFPASVRFTSRRGYSAQAAPQDFSEEEKEIAKLRQQGAKSPAAQSSVNQRRIEELFNSANGYVSEEKWTQAEDKLSTILDLQSSAKADDTLLGRVLINLAFVEQNIGKREKAEKHYEEGIAALKKTLGEDHHEVARGLLNYAEVLAFLSKVEQAEAVSRQAIPIFEKNYGPKSELVGALLSNLGGYLCAQKKLEEAEPVLKRALEVLDSALGCDNEYTSACLGNYARLLKDLDRNDQLNELKAKYSSNAATFTATEALEKDVNDPEMKAMVDQFKGLADSRAFNPEGLFKPDAFHKDELKKFITQWESKHKEKLDPALIPAVLEELEAMPREEIDKMCADALKELAESKRGGPAVDPSRLNAIADEIDDEALAEEEGDEGDDSSSSDSDDEEGEDEDDEIMERLDQGDEDEGDLWRATEAHEREAAKNIEIDMSHIELTDDKKQQ</sequence>
<dbReference type="SUPFAM" id="SSF48452">
    <property type="entry name" value="TPR-like"/>
    <property type="match status" value="1"/>
</dbReference>
<dbReference type="InterPro" id="IPR019734">
    <property type="entry name" value="TPR_rpt"/>
</dbReference>
<dbReference type="STRING" id="1257118.L8H2B5"/>
<keyword evidence="3" id="KW-1185">Reference proteome</keyword>
<evidence type="ECO:0000256" key="1">
    <source>
        <dbReference type="SAM" id="MobiDB-lite"/>
    </source>
</evidence>
<name>L8H2B5_ACACF</name>
<proteinExistence type="predicted"/>
<reference evidence="2 3" key="1">
    <citation type="journal article" date="2013" name="Genome Biol.">
        <title>Genome of Acanthamoeba castellanii highlights extensive lateral gene transfer and early evolution of tyrosine kinase signaling.</title>
        <authorList>
            <person name="Clarke M."/>
            <person name="Lohan A.J."/>
            <person name="Liu B."/>
            <person name="Lagkouvardos I."/>
            <person name="Roy S."/>
            <person name="Zafar N."/>
            <person name="Bertelli C."/>
            <person name="Schilde C."/>
            <person name="Kianianmomeni A."/>
            <person name="Burglin T.R."/>
            <person name="Frech C."/>
            <person name="Turcotte B."/>
            <person name="Kopec K.O."/>
            <person name="Synnott J.M."/>
            <person name="Choo C."/>
            <person name="Paponov I."/>
            <person name="Finkler A."/>
            <person name="Soon Heng Tan C."/>
            <person name="Hutchins A.P."/>
            <person name="Weinmeier T."/>
            <person name="Rattei T."/>
            <person name="Chu J.S."/>
            <person name="Gimenez G."/>
            <person name="Irimia M."/>
            <person name="Rigden D.J."/>
            <person name="Fitzpatrick D.A."/>
            <person name="Lorenzo-Morales J."/>
            <person name="Bateman A."/>
            <person name="Chiu C.H."/>
            <person name="Tang P."/>
            <person name="Hegemann P."/>
            <person name="Fromm H."/>
            <person name="Raoult D."/>
            <person name="Greub G."/>
            <person name="Miranda-Saavedra D."/>
            <person name="Chen N."/>
            <person name="Nash P."/>
            <person name="Ginger M.L."/>
            <person name="Horn M."/>
            <person name="Schaap P."/>
            <person name="Caler L."/>
            <person name="Loftus B."/>
        </authorList>
    </citation>
    <scope>NUCLEOTIDE SEQUENCE [LARGE SCALE GENOMIC DNA]</scope>
    <source>
        <strain evidence="2 3">Neff</strain>
    </source>
</reference>
<dbReference type="Pfam" id="PF13424">
    <property type="entry name" value="TPR_12"/>
    <property type="match status" value="2"/>
</dbReference>
<feature type="compositionally biased region" description="Acidic residues" evidence="1">
    <location>
        <begin position="643"/>
        <end position="674"/>
    </location>
</feature>
<dbReference type="SMART" id="SM00028">
    <property type="entry name" value="TPR"/>
    <property type="match status" value="4"/>
</dbReference>
<dbReference type="InterPro" id="IPR011990">
    <property type="entry name" value="TPR-like_helical_dom_sf"/>
</dbReference>
<organism evidence="2 3">
    <name type="scientific">Acanthamoeba castellanii (strain ATCC 30010 / Neff)</name>
    <dbReference type="NCBI Taxonomy" id="1257118"/>
    <lineage>
        <taxon>Eukaryota</taxon>
        <taxon>Amoebozoa</taxon>
        <taxon>Discosea</taxon>
        <taxon>Longamoebia</taxon>
        <taxon>Centramoebida</taxon>
        <taxon>Acanthamoebidae</taxon>
        <taxon>Acanthamoeba</taxon>
    </lineage>
</organism>
<feature type="region of interest" description="Disordered" evidence="1">
    <location>
        <begin position="1"/>
        <end position="26"/>
    </location>
</feature>
<feature type="region of interest" description="Disordered" evidence="1">
    <location>
        <begin position="643"/>
        <end position="719"/>
    </location>
</feature>
<dbReference type="RefSeq" id="XP_004341696.1">
    <property type="nucleotide sequence ID" value="XM_004341648.1"/>
</dbReference>
<dbReference type="OrthoDB" id="1658288at2759"/>
<dbReference type="InterPro" id="IPR016024">
    <property type="entry name" value="ARM-type_fold"/>
</dbReference>
<dbReference type="KEGG" id="acan:ACA1_198140"/>
<dbReference type="PANTHER" id="PTHR46082:SF6">
    <property type="entry name" value="AAA+ ATPASE DOMAIN-CONTAINING PROTEIN-RELATED"/>
    <property type="match status" value="1"/>
</dbReference>
<dbReference type="Gene3D" id="1.25.40.10">
    <property type="entry name" value="Tetratricopeptide repeat domain"/>
    <property type="match status" value="1"/>
</dbReference>
<evidence type="ECO:0000313" key="3">
    <source>
        <dbReference type="Proteomes" id="UP000011083"/>
    </source>
</evidence>
<dbReference type="Proteomes" id="UP000011083">
    <property type="component" value="Unassembled WGS sequence"/>
</dbReference>
<dbReference type="AlphaFoldDB" id="L8H2B5"/>
<feature type="compositionally biased region" description="Basic and acidic residues" evidence="1">
    <location>
        <begin position="687"/>
        <end position="719"/>
    </location>
</feature>
<dbReference type="InterPro" id="IPR053137">
    <property type="entry name" value="NLR-like"/>
</dbReference>
<dbReference type="VEuPathDB" id="AmoebaDB:ACA1_198140"/>
<gene>
    <name evidence="2" type="ORF">ACA1_198140</name>
</gene>
<protein>
    <submittedName>
        <fullName evidence="2">Tetratricopeptide repeat domain containing protein</fullName>
    </submittedName>
</protein>
<dbReference type="EMBL" id="KB007932">
    <property type="protein sequence ID" value="ELR19604.1"/>
    <property type="molecule type" value="Genomic_DNA"/>
</dbReference>
<dbReference type="SUPFAM" id="SSF48371">
    <property type="entry name" value="ARM repeat"/>
    <property type="match status" value="1"/>
</dbReference>
<feature type="compositionally biased region" description="Low complexity" evidence="1">
    <location>
        <begin position="1"/>
        <end position="16"/>
    </location>
</feature>
<dbReference type="GeneID" id="14920427"/>
<dbReference type="PANTHER" id="PTHR46082">
    <property type="entry name" value="ATP/GTP-BINDING PROTEIN-RELATED"/>
    <property type="match status" value="1"/>
</dbReference>
<evidence type="ECO:0000313" key="2">
    <source>
        <dbReference type="EMBL" id="ELR19604.1"/>
    </source>
</evidence>
<accession>L8H2B5</accession>